<accession>A0A5S9NE18</accession>
<sequence length="153" mass="16463">MYYVIVLLTMVVAPLISIGTEMATTTGIGGFLAVATKWFVFWAVGVRLLVAGLSQIFRPGYTAKTILGIDEPRVHVLAQELGFANVSTGLAGVLSIVFSIWALPVAFIGGLFLGLAGVNHLLRPHRNMRENVAMITDFWGAIVLLAAFVLSLF</sequence>
<feature type="transmembrane region" description="Helical" evidence="1">
    <location>
        <begin position="104"/>
        <end position="122"/>
    </location>
</feature>
<evidence type="ECO:0000313" key="3">
    <source>
        <dbReference type="Proteomes" id="UP000433050"/>
    </source>
</evidence>
<keyword evidence="1" id="KW-0472">Membrane</keyword>
<protein>
    <submittedName>
        <fullName evidence="2">Uncharacterized protein</fullName>
    </submittedName>
</protein>
<evidence type="ECO:0000313" key="2">
    <source>
        <dbReference type="EMBL" id="CAA0087823.1"/>
    </source>
</evidence>
<dbReference type="RefSeq" id="WP_159597840.1">
    <property type="nucleotide sequence ID" value="NZ_CACSAS010000001.1"/>
</dbReference>
<organism evidence="2 3">
    <name type="scientific">Starkeya nomas</name>
    <dbReference type="NCBI Taxonomy" id="2666134"/>
    <lineage>
        <taxon>Bacteria</taxon>
        <taxon>Pseudomonadati</taxon>
        <taxon>Pseudomonadota</taxon>
        <taxon>Alphaproteobacteria</taxon>
        <taxon>Hyphomicrobiales</taxon>
        <taxon>Xanthobacteraceae</taxon>
        <taxon>Starkeya</taxon>
    </lineage>
</organism>
<evidence type="ECO:0000256" key="1">
    <source>
        <dbReference type="SAM" id="Phobius"/>
    </source>
</evidence>
<gene>
    <name evidence="2" type="ORF">STARVERO_00568</name>
</gene>
<keyword evidence="1" id="KW-1133">Transmembrane helix</keyword>
<dbReference type="AlphaFoldDB" id="A0A5S9NE18"/>
<keyword evidence="1" id="KW-0812">Transmembrane</keyword>
<keyword evidence="3" id="KW-1185">Reference proteome</keyword>
<feature type="transmembrane region" description="Helical" evidence="1">
    <location>
        <begin position="39"/>
        <end position="57"/>
    </location>
</feature>
<dbReference type="Pfam" id="PF20589">
    <property type="entry name" value="DUF6790"/>
    <property type="match status" value="1"/>
</dbReference>
<dbReference type="EMBL" id="CACSAS010000001">
    <property type="protein sequence ID" value="CAA0087823.1"/>
    <property type="molecule type" value="Genomic_DNA"/>
</dbReference>
<dbReference type="InterPro" id="IPR046740">
    <property type="entry name" value="DUF6790"/>
</dbReference>
<proteinExistence type="predicted"/>
<reference evidence="2 3" key="1">
    <citation type="submission" date="2019-12" db="EMBL/GenBank/DDBJ databases">
        <authorList>
            <person name="Reyes-Prieto M."/>
        </authorList>
    </citation>
    <scope>NUCLEOTIDE SEQUENCE [LARGE SCALE GENOMIC DNA]</scope>
    <source>
        <strain evidence="2">HF14-78462</strain>
    </source>
</reference>
<feature type="transmembrane region" description="Helical" evidence="1">
    <location>
        <begin position="134"/>
        <end position="152"/>
    </location>
</feature>
<dbReference type="Proteomes" id="UP000433050">
    <property type="component" value="Unassembled WGS sequence"/>
</dbReference>
<name>A0A5S9NE18_9HYPH</name>